<dbReference type="Proteomes" id="UP000009007">
    <property type="component" value="Chromosome I"/>
</dbReference>
<reference evidence="3" key="1">
    <citation type="journal article" date="2012" name="J. Bacteriol.">
        <title>Complete genome sequence of the hydrogenotrophic, methanogenic archaeon Methanoculleus bourgensis strain MS2T, isolated from a sewage sludge digester.</title>
        <authorList>
            <person name="Maus I."/>
            <person name="Wibberg D."/>
            <person name="Stantscheff R."/>
            <person name="Eikmeyer F.G."/>
            <person name="Seffner A."/>
            <person name="Boelter J."/>
            <person name="Szczepanowski R."/>
            <person name="Blom J."/>
            <person name="Jaenicke S."/>
            <person name="Konig H."/>
            <person name="Puhler A."/>
            <person name="Schluter A."/>
        </authorList>
    </citation>
    <scope>NUCLEOTIDE SEQUENCE [LARGE SCALE GENOMIC DNA]</scope>
    <source>
        <strain evidence="3">ATCC 43281 / DSM 3045 / OCM 15 / MS2</strain>
    </source>
</reference>
<evidence type="ECO:0000313" key="3">
    <source>
        <dbReference type="Proteomes" id="UP000009007"/>
    </source>
</evidence>
<protein>
    <submittedName>
        <fullName evidence="2">Uncharacterized protein</fullName>
    </submittedName>
</protein>
<dbReference type="PATRIC" id="fig|1201294.9.peg.935"/>
<feature type="region of interest" description="Disordered" evidence="1">
    <location>
        <begin position="62"/>
        <end position="93"/>
    </location>
</feature>
<feature type="compositionally biased region" description="Gly residues" evidence="1">
    <location>
        <begin position="83"/>
        <end position="93"/>
    </location>
</feature>
<dbReference type="AlphaFoldDB" id="W6PPL1"/>
<dbReference type="STRING" id="1201294.BN140_3021"/>
<organism evidence="2 3">
    <name type="scientific">Methanoculleus bourgensis (strain ATCC 43281 / DSM 3045 / OCM 15 / MS2)</name>
    <name type="common">Methanogenium bourgense</name>
    <dbReference type="NCBI Taxonomy" id="1201294"/>
    <lineage>
        <taxon>Archaea</taxon>
        <taxon>Methanobacteriati</taxon>
        <taxon>Methanobacteriota</taxon>
        <taxon>Stenosarchaea group</taxon>
        <taxon>Methanomicrobia</taxon>
        <taxon>Methanomicrobiales</taxon>
        <taxon>Methanomicrobiaceae</taxon>
        <taxon>Methanoculleus</taxon>
    </lineage>
</organism>
<evidence type="ECO:0000256" key="1">
    <source>
        <dbReference type="SAM" id="MobiDB-lite"/>
    </source>
</evidence>
<accession>W6PPL1</accession>
<dbReference type="EMBL" id="HE964772">
    <property type="protein sequence ID" value="CDM26128.1"/>
    <property type="molecule type" value="Genomic_DNA"/>
</dbReference>
<proteinExistence type="predicted"/>
<gene>
    <name evidence="2" type="ordered locus">BN140_3021</name>
</gene>
<sequence>MGTDGALFDCRNRKAGTKSVQWTVGATECAGGFPHWRERNHGCTCVPGLAIGEVRARLNPHVGSGERGVSPGSPRAVDRGGHRLGGGGGGGGSPHWRERILWCNVSMKLMPDPDCSTAHPGSGPWWASPRGVGTGEGARPRPAGGGTRRTLLIAPTLPGLRPPPPPPRGAGAVCGDTHGKPCPGRDGFVLGRGLPPYALTFSMEIREDTVSNSGDERRFRALLAGLRSIVLLLLGKRS</sequence>
<dbReference type="KEGG" id="mbg:BN140_3021"/>
<evidence type="ECO:0000313" key="2">
    <source>
        <dbReference type="EMBL" id="CDM26128.1"/>
    </source>
</evidence>
<dbReference type="HOGENOM" id="CLU_1163794_0_0_2"/>
<keyword evidence="3" id="KW-1185">Reference proteome</keyword>
<name>W6PPL1_METBM</name>